<dbReference type="Proteomes" id="UP000230742">
    <property type="component" value="Chromosome 1"/>
</dbReference>
<accession>A0A2G8I4K8</accession>
<evidence type="ECO:0008006" key="7">
    <source>
        <dbReference type="Google" id="ProtNLM"/>
    </source>
</evidence>
<protein>
    <recommendedName>
        <fullName evidence="7">Uracil-DNA glycosylase-like domain-containing protein</fullName>
    </recommendedName>
</protein>
<evidence type="ECO:0000313" key="2">
    <source>
        <dbReference type="EMBL" id="PIK18430.1"/>
    </source>
</evidence>
<evidence type="ECO:0000313" key="1">
    <source>
        <dbReference type="EMBL" id="ATV31194.1"/>
    </source>
</evidence>
<evidence type="ECO:0000313" key="3">
    <source>
        <dbReference type="EMBL" id="PJI27221.1"/>
    </source>
</evidence>
<dbReference type="EMBL" id="CP024727">
    <property type="protein sequence ID" value="ATV31194.1"/>
    <property type="molecule type" value="Genomic_DNA"/>
</dbReference>
<name>A0A2G8I4K8_PREIN</name>
<gene>
    <name evidence="2" type="ORF">CTI16_04750</name>
    <name evidence="1" type="ORF">CTM46_06910</name>
    <name evidence="3" type="ORF">CTM58_03420</name>
</gene>
<evidence type="ECO:0000313" key="4">
    <source>
        <dbReference type="Proteomes" id="UP000229111"/>
    </source>
</evidence>
<reference evidence="1 6" key="2">
    <citation type="submission" date="2017-11" db="EMBL/GenBank/DDBJ databases">
        <title>Genome sequencing of Prevotella intermedia KCOM 1949.</title>
        <authorList>
            <person name="Kook J.-K."/>
            <person name="Park S.-N."/>
            <person name="Lim Y.K."/>
        </authorList>
    </citation>
    <scope>NUCLEOTIDE SEQUENCE [LARGE SCALE GENOMIC DNA]</scope>
    <source>
        <strain evidence="1 6">KCOM 1949</strain>
    </source>
</reference>
<dbReference type="Proteomes" id="UP000229884">
    <property type="component" value="Unassembled WGS sequence"/>
</dbReference>
<dbReference type="Proteomes" id="UP000229111">
    <property type="component" value="Unassembled WGS sequence"/>
</dbReference>
<dbReference type="EMBL" id="PEKM01000001">
    <property type="protein sequence ID" value="PIK18430.1"/>
    <property type="molecule type" value="Genomic_DNA"/>
</dbReference>
<dbReference type="RefSeq" id="WP_099891357.1">
    <property type="nucleotide sequence ID" value="NZ_CP024727.1"/>
</dbReference>
<evidence type="ECO:0000313" key="6">
    <source>
        <dbReference type="Proteomes" id="UP000230742"/>
    </source>
</evidence>
<dbReference type="AlphaFoldDB" id="A0A2G8I4K8"/>
<reference evidence="3 5" key="3">
    <citation type="submission" date="2017-11" db="EMBL/GenBank/DDBJ databases">
        <title>Genome sequencing of Prevotella intermedia KCOM 2832.</title>
        <authorList>
            <person name="Kook J.-K."/>
            <person name="Park S.-N."/>
            <person name="Lim Y.K."/>
        </authorList>
    </citation>
    <scope>NUCLEOTIDE SEQUENCE [LARGE SCALE GENOMIC DNA]</scope>
    <source>
        <strain evidence="3 5">KCOM 2832</strain>
    </source>
</reference>
<dbReference type="EMBL" id="PENG01000001">
    <property type="protein sequence ID" value="PJI27221.1"/>
    <property type="molecule type" value="Genomic_DNA"/>
</dbReference>
<sequence length="230" mass="26681">MNKKEYEFREFVNACNQNQFIIGQGNPLSNILIIGCEPNDTDELKINNKTHTNECLNNINGKSFKDLWKFHKKRNEGWTWSKYQKIINVVYPDRKHINGIIDFEEMAFCTELNNVCARHSADADKSTISSKLDLFRTSNFIQSFPVVILACGRYINNYGEDRQIDDTFGVKYFQDGGSELKQNYWIHYSINPDSPKLVIHTRQLSGPIKNDLLFNIGKTIKEFLESTKLP</sequence>
<evidence type="ECO:0000313" key="5">
    <source>
        <dbReference type="Proteomes" id="UP000229884"/>
    </source>
</evidence>
<reference evidence="2 4" key="1">
    <citation type="submission" date="2017-11" db="EMBL/GenBank/DDBJ databases">
        <title>Genome sequencing of Prevotella intermedia KCOM 1101.</title>
        <authorList>
            <person name="Kook J.-K."/>
            <person name="Park S.-N."/>
            <person name="Lim Y.K."/>
        </authorList>
    </citation>
    <scope>NUCLEOTIDE SEQUENCE [LARGE SCALE GENOMIC DNA]</scope>
    <source>
        <strain evidence="2 4">KCOM 1101</strain>
    </source>
</reference>
<organism evidence="3 5">
    <name type="scientific">Prevotella intermedia</name>
    <dbReference type="NCBI Taxonomy" id="28131"/>
    <lineage>
        <taxon>Bacteria</taxon>
        <taxon>Pseudomonadati</taxon>
        <taxon>Bacteroidota</taxon>
        <taxon>Bacteroidia</taxon>
        <taxon>Bacteroidales</taxon>
        <taxon>Prevotellaceae</taxon>
        <taxon>Prevotella</taxon>
    </lineage>
</organism>
<proteinExistence type="predicted"/>